<sequence>MPQKRGRGLDTGKHHRGVHESTAAIVMSTTPGQITGSLALLSIMTASRMGQLTAERGVQQPITRTAQNIVPTNFRQYVAAMQYRCDVTTRCGFHLTGHNYYRIVSLWSIWRAQGAESGFEATDRLLARRSGDHEDAIAVHTMLAGPSRATKTRRDYEFDPSIQKSMH</sequence>
<accession>M2Y0E5</accession>
<evidence type="ECO:0000256" key="1">
    <source>
        <dbReference type="SAM" id="MobiDB-lite"/>
    </source>
</evidence>
<keyword evidence="3" id="KW-1185">Reference proteome</keyword>
<evidence type="ECO:0000313" key="2">
    <source>
        <dbReference type="EMBL" id="EME38789.1"/>
    </source>
</evidence>
<dbReference type="HOGENOM" id="CLU_1594495_0_0_1"/>
<dbReference type="Proteomes" id="UP000016933">
    <property type="component" value="Unassembled WGS sequence"/>
</dbReference>
<feature type="region of interest" description="Disordered" evidence="1">
    <location>
        <begin position="148"/>
        <end position="167"/>
    </location>
</feature>
<proteinExistence type="predicted"/>
<reference evidence="3" key="1">
    <citation type="journal article" date="2012" name="PLoS Genet.">
        <title>The genomes of the fungal plant pathogens Cladosporium fulvum and Dothistroma septosporum reveal adaptation to different hosts and lifestyles but also signatures of common ancestry.</title>
        <authorList>
            <person name="de Wit P.J.G.M."/>
            <person name="van der Burgt A."/>
            <person name="Oekmen B."/>
            <person name="Stergiopoulos I."/>
            <person name="Abd-Elsalam K.A."/>
            <person name="Aerts A.L."/>
            <person name="Bahkali A.H."/>
            <person name="Beenen H.G."/>
            <person name="Chettri P."/>
            <person name="Cox M.P."/>
            <person name="Datema E."/>
            <person name="de Vries R.P."/>
            <person name="Dhillon B."/>
            <person name="Ganley A.R."/>
            <person name="Griffiths S.A."/>
            <person name="Guo Y."/>
            <person name="Hamelin R.C."/>
            <person name="Henrissat B."/>
            <person name="Kabir M.S."/>
            <person name="Jashni M.K."/>
            <person name="Kema G."/>
            <person name="Klaubauf S."/>
            <person name="Lapidus A."/>
            <person name="Levasseur A."/>
            <person name="Lindquist E."/>
            <person name="Mehrabi R."/>
            <person name="Ohm R.A."/>
            <person name="Owen T.J."/>
            <person name="Salamov A."/>
            <person name="Schwelm A."/>
            <person name="Schijlen E."/>
            <person name="Sun H."/>
            <person name="van den Burg H.A."/>
            <person name="van Ham R.C.H.J."/>
            <person name="Zhang S."/>
            <person name="Goodwin S.B."/>
            <person name="Grigoriev I.V."/>
            <person name="Collemare J."/>
            <person name="Bradshaw R.E."/>
        </authorList>
    </citation>
    <scope>NUCLEOTIDE SEQUENCE [LARGE SCALE GENOMIC DNA]</scope>
    <source>
        <strain evidence="3">NZE10 / CBS 128990</strain>
    </source>
</reference>
<dbReference type="AlphaFoldDB" id="M2Y0E5"/>
<reference evidence="2 3" key="2">
    <citation type="journal article" date="2012" name="PLoS Pathog.">
        <title>Diverse lifestyles and strategies of plant pathogenesis encoded in the genomes of eighteen Dothideomycetes fungi.</title>
        <authorList>
            <person name="Ohm R.A."/>
            <person name="Feau N."/>
            <person name="Henrissat B."/>
            <person name="Schoch C.L."/>
            <person name="Horwitz B.A."/>
            <person name="Barry K.W."/>
            <person name="Condon B.J."/>
            <person name="Copeland A.C."/>
            <person name="Dhillon B."/>
            <person name="Glaser F."/>
            <person name="Hesse C.N."/>
            <person name="Kosti I."/>
            <person name="LaButti K."/>
            <person name="Lindquist E.A."/>
            <person name="Lucas S."/>
            <person name="Salamov A.A."/>
            <person name="Bradshaw R.E."/>
            <person name="Ciuffetti L."/>
            <person name="Hamelin R.C."/>
            <person name="Kema G.H.J."/>
            <person name="Lawrence C."/>
            <person name="Scott J.A."/>
            <person name="Spatafora J.W."/>
            <person name="Turgeon B.G."/>
            <person name="de Wit P.J.G.M."/>
            <person name="Zhong S."/>
            <person name="Goodwin S.B."/>
            <person name="Grigoriev I.V."/>
        </authorList>
    </citation>
    <scope>NUCLEOTIDE SEQUENCE [LARGE SCALE GENOMIC DNA]</scope>
    <source>
        <strain evidence="3">NZE10 / CBS 128990</strain>
    </source>
</reference>
<organism evidence="2 3">
    <name type="scientific">Dothistroma septosporum (strain NZE10 / CBS 128990)</name>
    <name type="common">Red band needle blight fungus</name>
    <name type="synonym">Mycosphaerella pini</name>
    <dbReference type="NCBI Taxonomy" id="675120"/>
    <lineage>
        <taxon>Eukaryota</taxon>
        <taxon>Fungi</taxon>
        <taxon>Dikarya</taxon>
        <taxon>Ascomycota</taxon>
        <taxon>Pezizomycotina</taxon>
        <taxon>Dothideomycetes</taxon>
        <taxon>Dothideomycetidae</taxon>
        <taxon>Mycosphaerellales</taxon>
        <taxon>Mycosphaerellaceae</taxon>
        <taxon>Dothistroma</taxon>
    </lineage>
</organism>
<evidence type="ECO:0000313" key="3">
    <source>
        <dbReference type="Proteomes" id="UP000016933"/>
    </source>
</evidence>
<name>M2Y0E5_DOTSN</name>
<dbReference type="EMBL" id="KB446546">
    <property type="protein sequence ID" value="EME38789.1"/>
    <property type="molecule type" value="Genomic_DNA"/>
</dbReference>
<protein>
    <submittedName>
        <fullName evidence="2">Uncharacterized protein</fullName>
    </submittedName>
</protein>
<gene>
    <name evidence="2" type="ORF">DOTSEDRAFT_39006</name>
</gene>